<evidence type="ECO:0000313" key="2">
    <source>
        <dbReference type="EMBL" id="PFH44897.1"/>
    </source>
</evidence>
<proteinExistence type="predicted"/>
<dbReference type="Proteomes" id="UP000242287">
    <property type="component" value="Unassembled WGS sequence"/>
</dbReference>
<sequence>MSPGNEGDTATASADVEFQYDSDFSEDSTPPDSENDDEIENSEQVIELMSRVPWYCWKAPTIPAGHFIWNCPGCDYAINFLNLTPKDVEPLGPELGKYLRSKKWPSLREEMASHGFGLMVGNHYNWHMHEKGVQLVKKGEKTFVEPWPAGTVVVKRETECV</sequence>
<gene>
    <name evidence="2" type="ORF">AMATHDRAFT_72160</name>
</gene>
<dbReference type="OrthoDB" id="3226250at2759"/>
<dbReference type="AlphaFoldDB" id="A0A2A9N9N5"/>
<reference evidence="2 3" key="1">
    <citation type="submission" date="2014-02" db="EMBL/GenBank/DDBJ databases">
        <title>Transposable element dynamics among asymbiotic and ectomycorrhizal Amanita fungi.</title>
        <authorList>
            <consortium name="DOE Joint Genome Institute"/>
            <person name="Hess J."/>
            <person name="Skrede I."/>
            <person name="Wolfe B."/>
            <person name="LaButti K."/>
            <person name="Ohm R.A."/>
            <person name="Grigoriev I.V."/>
            <person name="Pringle A."/>
        </authorList>
    </citation>
    <scope>NUCLEOTIDE SEQUENCE [LARGE SCALE GENOMIC DNA]</scope>
    <source>
        <strain evidence="2 3">SKay4041</strain>
    </source>
</reference>
<dbReference type="EMBL" id="KZ302724">
    <property type="protein sequence ID" value="PFH44897.1"/>
    <property type="molecule type" value="Genomic_DNA"/>
</dbReference>
<accession>A0A2A9N9N5</accession>
<evidence type="ECO:0000313" key="3">
    <source>
        <dbReference type="Proteomes" id="UP000242287"/>
    </source>
</evidence>
<organism evidence="2 3">
    <name type="scientific">Amanita thiersii Skay4041</name>
    <dbReference type="NCBI Taxonomy" id="703135"/>
    <lineage>
        <taxon>Eukaryota</taxon>
        <taxon>Fungi</taxon>
        <taxon>Dikarya</taxon>
        <taxon>Basidiomycota</taxon>
        <taxon>Agaricomycotina</taxon>
        <taxon>Agaricomycetes</taxon>
        <taxon>Agaricomycetidae</taxon>
        <taxon>Agaricales</taxon>
        <taxon>Pluteineae</taxon>
        <taxon>Amanitaceae</taxon>
        <taxon>Amanita</taxon>
    </lineage>
</organism>
<name>A0A2A9N9N5_9AGAR</name>
<keyword evidence="3" id="KW-1185">Reference proteome</keyword>
<evidence type="ECO:0000256" key="1">
    <source>
        <dbReference type="SAM" id="MobiDB-lite"/>
    </source>
</evidence>
<feature type="region of interest" description="Disordered" evidence="1">
    <location>
        <begin position="1"/>
        <end position="39"/>
    </location>
</feature>
<protein>
    <submittedName>
        <fullName evidence="2">Uncharacterized protein</fullName>
    </submittedName>
</protein>